<proteinExistence type="predicted"/>
<dbReference type="SMART" id="SM00248">
    <property type="entry name" value="ANK"/>
    <property type="match status" value="9"/>
</dbReference>
<dbReference type="InterPro" id="IPR027417">
    <property type="entry name" value="P-loop_NTPase"/>
</dbReference>
<dbReference type="Pfam" id="PF00023">
    <property type="entry name" value="Ank"/>
    <property type="match status" value="1"/>
</dbReference>
<dbReference type="Proteomes" id="UP000054516">
    <property type="component" value="Unassembled WGS sequence"/>
</dbReference>
<dbReference type="SUPFAM" id="SSF48403">
    <property type="entry name" value="Ankyrin repeat"/>
    <property type="match status" value="1"/>
</dbReference>
<feature type="compositionally biased region" description="Low complexity" evidence="4">
    <location>
        <begin position="295"/>
        <end position="312"/>
    </location>
</feature>
<dbReference type="PROSITE" id="PS50297">
    <property type="entry name" value="ANK_REP_REGION"/>
    <property type="match status" value="4"/>
</dbReference>
<keyword evidence="1" id="KW-0677">Repeat</keyword>
<gene>
    <name evidence="6" type="ORF">SAMD00023353_0501150</name>
</gene>
<dbReference type="InterPro" id="IPR056884">
    <property type="entry name" value="NPHP3-like_N"/>
</dbReference>
<dbReference type="InterPro" id="IPR036770">
    <property type="entry name" value="Ankyrin_rpt-contain_sf"/>
</dbReference>
<evidence type="ECO:0000313" key="6">
    <source>
        <dbReference type="EMBL" id="GAP83722.2"/>
    </source>
</evidence>
<dbReference type="PANTHER" id="PTHR24198:SF165">
    <property type="entry name" value="ANKYRIN REPEAT-CONTAINING PROTEIN-RELATED"/>
    <property type="match status" value="1"/>
</dbReference>
<dbReference type="Gene3D" id="1.25.40.20">
    <property type="entry name" value="Ankyrin repeat-containing domain"/>
    <property type="match status" value="3"/>
</dbReference>
<sequence>MRDRLRERLDSGDLDREYLRREYLDREYLDREYLDREYLDKQRLERRRRHRREREGDPTEGLEDYGWARRRIYDVERERDLDRSRVVIVEPRPDQLFDRYDADVIRERRLWVNDDTLRAEEIVGRERSKAWSTGHLHSRPPPPVLPPGRAPGSHTAALPYTSISPPPSDTILSAHDDRLRDRFRDDIDRLPTVARERRPSFEISVPIIRDRPQSAFATPYPAYEVYHDRNLERERDLQIIRASDGSFRRIERRYHPSSPSLTRRDYVRPMPPPPTNLYVSTPQVTASSDTRASSPAKTITTPAPAAIGPTATDEPGEDFKIREKFLDLVCPHSPDLVHQNLAKARAKDSGGWLFNLPVFEKWREAKIAEDANAMEGGRGNCIWLIGNLGAGKTMLMSAIIDHLVESVEILPESSKKRTAVLYYYFDRSLPSSPRDAIASLLRQLCLQKDIGPLPRFLTDSLAVMKKSPGPNVDSDKNTMNIDEECLAPIPTGDMVADFISLQLRFDSVYICLDGLEECDDLVALFELLVRLIASSPSRLVISARPQIALPGIVANIGSKDIVVALEQHNAPDIQCHLGMYIEKHKSLADMIGPEILPYHIKKLAERSRGNFLAATAEAAELNRLTTNFDVNQYMERPSIGFAELFSQIWSRLNDQPPLHAMLAKRIFYWLSVSRRALTLKELQQAIAIEPEKHRDSQVFHQSERLPPPSLIERVCMGFIQANRVNNSIFTTPSALPFYFYQFIAPFAAEAREYAAKCCVGFMNSEILSKGTFNSQEEYDQMDEKLPFSRYVSQHWGTHFNDFRDGDIQDATERLLENTLLINTMSQMFHVNRPAMGKQRRYDDYPSEFGVQHFGAYFRLEMAFKKWTSSQDWETPKDSWGRKPLHVASTSPSVNSKHVIFDACKDDAFGRAVSAIPPPESETSPIPSIDKESNVTDRNDIYLEEDKGGFRSESVSALPWTWSWTGDATEQLEMQIPFNREDMTALDNQGKTPLHHFIVEWSEDRFLYILSTIFDLHLQHLSDQGNNTGSDPAVNEVELLSTLADCGGRTILDYACLRNVVFVNLVAPASTWSSENIGRAMVVAAADGHIWPLKQLLESVEPRLGTEISTLNLEDAVIEASKRGFTDIVRLLRQQGANINKPEQGKQGMTALHYAAYGSHLETVRYLLIEGANPNCLDELGRSPLFCAFESGNESITSVLIRKGASPNTVNSEGLGSLQLAARNGNLDVAKKLLRFLQGDDRVAVSGSHQSGVESKSPLHFAAQCGHNDIVQLLLDEGLSYDSKDNDGRTPLSYACQAGHLLASRLLLEQKADVNIQDSTGRTPLSYAAAGGHADIVVALTEKSELDPNVVDSEARSPLIYAARNGHGVVAMLLAVLCADAEERASIIRTDSGALSKFIKPPECHKLINTEHADNQGHTARDYLRQAKDDKAVEFLDTMSVYKTSGKPQHQGVDQGQDLDVAMTDAGGDLITTEPDVQASKMTQITEREGAHDVDQDSSETVMVVDKTKLTPLAEESEGVS</sequence>
<feature type="repeat" description="ANK" evidence="3">
    <location>
        <begin position="1319"/>
        <end position="1352"/>
    </location>
</feature>
<dbReference type="Pfam" id="PF24883">
    <property type="entry name" value="NPHP3_N"/>
    <property type="match status" value="1"/>
</dbReference>
<protein>
    <recommendedName>
        <fullName evidence="5">Nephrocystin 3-like N-terminal domain-containing protein</fullName>
    </recommendedName>
</protein>
<dbReference type="PROSITE" id="PS50088">
    <property type="entry name" value="ANK_REPEAT"/>
    <property type="match status" value="5"/>
</dbReference>
<keyword evidence="2 3" id="KW-0040">ANK repeat</keyword>
<evidence type="ECO:0000256" key="4">
    <source>
        <dbReference type="SAM" id="MobiDB-lite"/>
    </source>
</evidence>
<feature type="region of interest" description="Disordered" evidence="4">
    <location>
        <begin position="131"/>
        <end position="171"/>
    </location>
</feature>
<accession>A0A1S7UKD5</accession>
<feature type="region of interest" description="Disordered" evidence="4">
    <location>
        <begin position="257"/>
        <end position="314"/>
    </location>
</feature>
<evidence type="ECO:0000313" key="7">
    <source>
        <dbReference type="Proteomes" id="UP000054516"/>
    </source>
</evidence>
<feature type="repeat" description="ANK" evidence="3">
    <location>
        <begin position="1286"/>
        <end position="1318"/>
    </location>
</feature>
<dbReference type="STRING" id="77044.A0A1S7UKD5"/>
<dbReference type="InterPro" id="IPR002110">
    <property type="entry name" value="Ankyrin_rpt"/>
</dbReference>
<dbReference type="Gene3D" id="3.40.50.300">
    <property type="entry name" value="P-loop containing nucleotide triphosphate hydrolases"/>
    <property type="match status" value="1"/>
</dbReference>
<dbReference type="EMBL" id="DF977450">
    <property type="protein sequence ID" value="GAP83722.2"/>
    <property type="molecule type" value="Genomic_DNA"/>
</dbReference>
<feature type="compositionally biased region" description="Pro residues" evidence="4">
    <location>
        <begin position="139"/>
        <end position="149"/>
    </location>
</feature>
<organism evidence="6">
    <name type="scientific">Rosellinia necatrix</name>
    <name type="common">White root-rot fungus</name>
    <dbReference type="NCBI Taxonomy" id="77044"/>
    <lineage>
        <taxon>Eukaryota</taxon>
        <taxon>Fungi</taxon>
        <taxon>Dikarya</taxon>
        <taxon>Ascomycota</taxon>
        <taxon>Pezizomycotina</taxon>
        <taxon>Sordariomycetes</taxon>
        <taxon>Xylariomycetidae</taxon>
        <taxon>Xylariales</taxon>
        <taxon>Xylariaceae</taxon>
        <taxon>Rosellinia</taxon>
    </lineage>
</organism>
<feature type="repeat" description="ANK" evidence="3">
    <location>
        <begin position="1253"/>
        <end position="1285"/>
    </location>
</feature>
<dbReference type="OrthoDB" id="195446at2759"/>
<dbReference type="Pfam" id="PF12796">
    <property type="entry name" value="Ank_2"/>
    <property type="match status" value="2"/>
</dbReference>
<dbReference type="PANTHER" id="PTHR24198">
    <property type="entry name" value="ANKYRIN REPEAT AND PROTEIN KINASE DOMAIN-CONTAINING PROTEIN"/>
    <property type="match status" value="1"/>
</dbReference>
<feature type="region of interest" description="Disordered" evidence="4">
    <location>
        <begin position="1486"/>
        <end position="1520"/>
    </location>
</feature>
<evidence type="ECO:0000259" key="5">
    <source>
        <dbReference type="Pfam" id="PF24883"/>
    </source>
</evidence>
<evidence type="ECO:0000256" key="3">
    <source>
        <dbReference type="PROSITE-ProRule" id="PRU00023"/>
    </source>
</evidence>
<keyword evidence="7" id="KW-1185">Reference proteome</keyword>
<dbReference type="SUPFAM" id="SSF52540">
    <property type="entry name" value="P-loop containing nucleoside triphosphate hydrolases"/>
    <property type="match status" value="1"/>
</dbReference>
<name>A0A1S7UKD5_ROSNE</name>
<feature type="compositionally biased region" description="Polar residues" evidence="4">
    <location>
        <begin position="277"/>
        <end position="293"/>
    </location>
</feature>
<evidence type="ECO:0000256" key="2">
    <source>
        <dbReference type="ARBA" id="ARBA00023043"/>
    </source>
</evidence>
<evidence type="ECO:0000256" key="1">
    <source>
        <dbReference type="ARBA" id="ARBA00022737"/>
    </source>
</evidence>
<feature type="repeat" description="ANK" evidence="3">
    <location>
        <begin position="1179"/>
        <end position="1211"/>
    </location>
</feature>
<reference evidence="6" key="1">
    <citation type="submission" date="2016-03" db="EMBL/GenBank/DDBJ databases">
        <title>Draft genome sequence of Rosellinia necatrix.</title>
        <authorList>
            <person name="Kanematsu S."/>
        </authorList>
    </citation>
    <scope>NUCLEOTIDE SEQUENCE [LARGE SCALE GENOMIC DNA]</scope>
    <source>
        <strain evidence="6">W97</strain>
    </source>
</reference>
<feature type="repeat" description="ANK" evidence="3">
    <location>
        <begin position="1146"/>
        <end position="1178"/>
    </location>
</feature>
<feature type="domain" description="Nephrocystin 3-like N-terminal" evidence="5">
    <location>
        <begin position="349"/>
        <end position="540"/>
    </location>
</feature>